<dbReference type="InterPro" id="IPR036388">
    <property type="entry name" value="WH-like_DNA-bd_sf"/>
</dbReference>
<proteinExistence type="predicted"/>
<keyword evidence="6" id="KW-1185">Reference proteome</keyword>
<dbReference type="Proteomes" id="UP000192527">
    <property type="component" value="Chromosome"/>
</dbReference>
<protein>
    <recommendedName>
        <fullName evidence="4">HTH marR-type domain-containing protein</fullName>
    </recommendedName>
</protein>
<evidence type="ECO:0000256" key="2">
    <source>
        <dbReference type="ARBA" id="ARBA00023125"/>
    </source>
</evidence>
<keyword evidence="2" id="KW-0238">DNA-binding</keyword>
<dbReference type="AlphaFoldDB" id="A0A1W5ZRN8"/>
<dbReference type="RefSeq" id="WP_085027977.1">
    <property type="nucleotide sequence ID" value="NZ_CP020772.1"/>
</dbReference>
<accession>A0A1W5ZRN8</accession>
<dbReference type="GO" id="GO:0003700">
    <property type="term" value="F:DNA-binding transcription factor activity"/>
    <property type="evidence" value="ECO:0007669"/>
    <property type="project" value="InterPro"/>
</dbReference>
<dbReference type="KEGG" id="hmn:HM131_03475"/>
<evidence type="ECO:0000313" key="6">
    <source>
        <dbReference type="Proteomes" id="UP000192527"/>
    </source>
</evidence>
<organism evidence="5 6">
    <name type="scientific">Halobacillus mangrovi</name>
    <dbReference type="NCBI Taxonomy" id="402384"/>
    <lineage>
        <taxon>Bacteria</taxon>
        <taxon>Bacillati</taxon>
        <taxon>Bacillota</taxon>
        <taxon>Bacilli</taxon>
        <taxon>Bacillales</taxon>
        <taxon>Bacillaceae</taxon>
        <taxon>Halobacillus</taxon>
    </lineage>
</organism>
<dbReference type="GO" id="GO:0003677">
    <property type="term" value="F:DNA binding"/>
    <property type="evidence" value="ECO:0007669"/>
    <property type="project" value="UniProtKB-KW"/>
</dbReference>
<keyword evidence="1" id="KW-0805">Transcription regulation</keyword>
<reference evidence="5 6" key="1">
    <citation type="submission" date="2017-04" db="EMBL/GenBank/DDBJ databases">
        <title>The whole genome sequencing and assembly of Halobacillus mangrovi strain.</title>
        <authorList>
            <person name="Lee S.-J."/>
            <person name="Park M.-K."/>
            <person name="Kim J.-Y."/>
            <person name="Lee Y.-J."/>
            <person name="Yi H."/>
            <person name="Bahn Y.-S."/>
            <person name="Kim J.F."/>
            <person name="Lee D.-W."/>
        </authorList>
    </citation>
    <scope>NUCLEOTIDE SEQUENCE [LARGE SCALE GENOMIC DNA]</scope>
    <source>
        <strain evidence="5 6">KTB 131</strain>
    </source>
</reference>
<evidence type="ECO:0000313" key="5">
    <source>
        <dbReference type="EMBL" id="ARI75945.1"/>
    </source>
</evidence>
<evidence type="ECO:0000256" key="1">
    <source>
        <dbReference type="ARBA" id="ARBA00023015"/>
    </source>
</evidence>
<dbReference type="PROSITE" id="PS50995">
    <property type="entry name" value="HTH_MARR_2"/>
    <property type="match status" value="1"/>
</dbReference>
<dbReference type="OrthoDB" id="1904211at2"/>
<name>A0A1W5ZRN8_9BACI</name>
<dbReference type="InterPro" id="IPR000835">
    <property type="entry name" value="HTH_MarR-typ"/>
</dbReference>
<dbReference type="PANTHER" id="PTHR42756:SF1">
    <property type="entry name" value="TRANSCRIPTIONAL REPRESSOR OF EMRAB OPERON"/>
    <property type="match status" value="1"/>
</dbReference>
<gene>
    <name evidence="5" type="ORF">HM131_03475</name>
</gene>
<dbReference type="EMBL" id="CP020772">
    <property type="protein sequence ID" value="ARI75945.1"/>
    <property type="molecule type" value="Genomic_DNA"/>
</dbReference>
<sequence length="141" mass="16470">MSLTFYHIQQLSRELGQYLNQAFAGEDISLSHWSVIFQLHYHGAMTQTELKNRLNIEAPPLSRTLRKLEDLGYIEKHSSTDKRTNDIHLSEKGQIRYPVWEKAIKEAEDRLRSGLGKERERSLDLHVKELTGLIRKEKEGK</sequence>
<dbReference type="STRING" id="402384.HM131_03475"/>
<evidence type="ECO:0000256" key="3">
    <source>
        <dbReference type="ARBA" id="ARBA00023163"/>
    </source>
</evidence>
<dbReference type="Gene3D" id="1.10.10.10">
    <property type="entry name" value="Winged helix-like DNA-binding domain superfamily/Winged helix DNA-binding domain"/>
    <property type="match status" value="1"/>
</dbReference>
<dbReference type="SUPFAM" id="SSF46785">
    <property type="entry name" value="Winged helix' DNA-binding domain"/>
    <property type="match status" value="1"/>
</dbReference>
<dbReference type="PANTHER" id="PTHR42756">
    <property type="entry name" value="TRANSCRIPTIONAL REGULATOR, MARR"/>
    <property type="match status" value="1"/>
</dbReference>
<dbReference type="SMART" id="SM00347">
    <property type="entry name" value="HTH_MARR"/>
    <property type="match status" value="1"/>
</dbReference>
<feature type="domain" description="HTH marR-type" evidence="4">
    <location>
        <begin position="1"/>
        <end position="139"/>
    </location>
</feature>
<dbReference type="Pfam" id="PF01047">
    <property type="entry name" value="MarR"/>
    <property type="match status" value="1"/>
</dbReference>
<dbReference type="InterPro" id="IPR036390">
    <property type="entry name" value="WH_DNA-bd_sf"/>
</dbReference>
<evidence type="ECO:0000259" key="4">
    <source>
        <dbReference type="PROSITE" id="PS50995"/>
    </source>
</evidence>
<keyword evidence="3" id="KW-0804">Transcription</keyword>